<dbReference type="EMBL" id="JAHYIQ010000001">
    <property type="protein sequence ID" value="KAK1135767.1"/>
    <property type="molecule type" value="Genomic_DNA"/>
</dbReference>
<feature type="transmembrane region" description="Helical" evidence="1">
    <location>
        <begin position="127"/>
        <end position="147"/>
    </location>
</feature>
<keyword evidence="1" id="KW-0812">Transmembrane</keyword>
<dbReference type="Proteomes" id="UP001177670">
    <property type="component" value="Unassembled WGS sequence"/>
</dbReference>
<feature type="transmembrane region" description="Helical" evidence="1">
    <location>
        <begin position="55"/>
        <end position="77"/>
    </location>
</feature>
<feature type="transmembrane region" description="Helical" evidence="1">
    <location>
        <begin position="153"/>
        <end position="172"/>
    </location>
</feature>
<organism evidence="2 3">
    <name type="scientific">Melipona bicolor</name>
    <dbReference type="NCBI Taxonomy" id="60889"/>
    <lineage>
        <taxon>Eukaryota</taxon>
        <taxon>Metazoa</taxon>
        <taxon>Ecdysozoa</taxon>
        <taxon>Arthropoda</taxon>
        <taxon>Hexapoda</taxon>
        <taxon>Insecta</taxon>
        <taxon>Pterygota</taxon>
        <taxon>Neoptera</taxon>
        <taxon>Endopterygota</taxon>
        <taxon>Hymenoptera</taxon>
        <taxon>Apocrita</taxon>
        <taxon>Aculeata</taxon>
        <taxon>Apoidea</taxon>
        <taxon>Anthophila</taxon>
        <taxon>Apidae</taxon>
        <taxon>Melipona</taxon>
    </lineage>
</organism>
<name>A0AA40KWZ1_9HYME</name>
<evidence type="ECO:0000256" key="1">
    <source>
        <dbReference type="SAM" id="Phobius"/>
    </source>
</evidence>
<protein>
    <submittedName>
        <fullName evidence="2">Uncharacterized protein</fullName>
    </submittedName>
</protein>
<sequence length="182" mass="21253">MYLHAAQNQRETGKAAYAIYFSTFYFLKTSSHVVEGFIFIGIIKRVRKLRYAMHILASHTMIVVKLLYCLIIVHAYSATFCRKTNRPIERSIPDDDWTAALHAVSYFYKLSKLGTEERFYFLNVRTLFLIFCKIFVFVHVLAYLRIFAFVVNAWISAVYKVIGTFTVCRVNMRAIGNFQMPN</sequence>
<reference evidence="2" key="1">
    <citation type="submission" date="2021-10" db="EMBL/GenBank/DDBJ databases">
        <title>Melipona bicolor Genome sequencing and assembly.</title>
        <authorList>
            <person name="Araujo N.S."/>
            <person name="Arias M.C."/>
        </authorList>
    </citation>
    <scope>NUCLEOTIDE SEQUENCE</scope>
    <source>
        <strain evidence="2">USP_2M_L1-L4_2017</strain>
        <tissue evidence="2">Whole body</tissue>
    </source>
</reference>
<keyword evidence="3" id="KW-1185">Reference proteome</keyword>
<accession>A0AA40KWZ1</accession>
<proteinExistence type="predicted"/>
<evidence type="ECO:0000313" key="3">
    <source>
        <dbReference type="Proteomes" id="UP001177670"/>
    </source>
</evidence>
<keyword evidence="1" id="KW-0472">Membrane</keyword>
<evidence type="ECO:0000313" key="2">
    <source>
        <dbReference type="EMBL" id="KAK1135767.1"/>
    </source>
</evidence>
<feature type="transmembrane region" description="Helical" evidence="1">
    <location>
        <begin position="17"/>
        <end position="43"/>
    </location>
</feature>
<keyword evidence="1" id="KW-1133">Transmembrane helix</keyword>
<comment type="caution">
    <text evidence="2">The sequence shown here is derived from an EMBL/GenBank/DDBJ whole genome shotgun (WGS) entry which is preliminary data.</text>
</comment>
<dbReference type="AlphaFoldDB" id="A0AA40KWZ1"/>
<gene>
    <name evidence="2" type="ORF">K0M31_000341</name>
</gene>